<name>C3YB02_BRAFL</name>
<evidence type="ECO:0000256" key="1">
    <source>
        <dbReference type="SAM" id="MobiDB-lite"/>
    </source>
</evidence>
<reference evidence="2" key="1">
    <citation type="journal article" date="2008" name="Nature">
        <title>The amphioxus genome and the evolution of the chordate karyotype.</title>
        <authorList>
            <consortium name="US DOE Joint Genome Institute (JGI-PGF)"/>
            <person name="Putnam N.H."/>
            <person name="Butts T."/>
            <person name="Ferrier D.E.K."/>
            <person name="Furlong R.F."/>
            <person name="Hellsten U."/>
            <person name="Kawashima T."/>
            <person name="Robinson-Rechavi M."/>
            <person name="Shoguchi E."/>
            <person name="Terry A."/>
            <person name="Yu J.-K."/>
            <person name="Benito-Gutierrez E.L."/>
            <person name="Dubchak I."/>
            <person name="Garcia-Fernandez J."/>
            <person name="Gibson-Brown J.J."/>
            <person name="Grigoriev I.V."/>
            <person name="Horton A.C."/>
            <person name="de Jong P.J."/>
            <person name="Jurka J."/>
            <person name="Kapitonov V.V."/>
            <person name="Kohara Y."/>
            <person name="Kuroki Y."/>
            <person name="Lindquist E."/>
            <person name="Lucas S."/>
            <person name="Osoegawa K."/>
            <person name="Pennacchio L.A."/>
            <person name="Salamov A.A."/>
            <person name="Satou Y."/>
            <person name="Sauka-Spengler T."/>
            <person name="Schmutz J."/>
            <person name="Shin-I T."/>
            <person name="Toyoda A."/>
            <person name="Bronner-Fraser M."/>
            <person name="Fujiyama A."/>
            <person name="Holland L.Z."/>
            <person name="Holland P.W.H."/>
            <person name="Satoh N."/>
            <person name="Rokhsar D.S."/>
        </authorList>
    </citation>
    <scope>NUCLEOTIDE SEQUENCE [LARGE SCALE GENOMIC DNA]</scope>
    <source>
        <strain evidence="2">S238N-H82</strain>
        <tissue evidence="2">Testes</tissue>
    </source>
</reference>
<dbReference type="AlphaFoldDB" id="C3YB02"/>
<feature type="region of interest" description="Disordered" evidence="1">
    <location>
        <begin position="90"/>
        <end position="117"/>
    </location>
</feature>
<accession>C3YB02</accession>
<gene>
    <name evidence="2" type="ORF">BRAFLDRAFT_93235</name>
</gene>
<dbReference type="InParanoid" id="C3YB02"/>
<proteinExistence type="predicted"/>
<organism>
    <name type="scientific">Branchiostoma floridae</name>
    <name type="common">Florida lancelet</name>
    <name type="synonym">Amphioxus</name>
    <dbReference type="NCBI Taxonomy" id="7739"/>
    <lineage>
        <taxon>Eukaryota</taxon>
        <taxon>Metazoa</taxon>
        <taxon>Chordata</taxon>
        <taxon>Cephalochordata</taxon>
        <taxon>Leptocardii</taxon>
        <taxon>Amphioxiformes</taxon>
        <taxon>Branchiostomatidae</taxon>
        <taxon>Branchiostoma</taxon>
    </lineage>
</organism>
<dbReference type="InterPro" id="IPR036034">
    <property type="entry name" value="PDZ_sf"/>
</dbReference>
<dbReference type="EMBL" id="GG666496">
    <property type="protein sequence ID" value="EEN62464.1"/>
    <property type="molecule type" value="Genomic_DNA"/>
</dbReference>
<evidence type="ECO:0000313" key="2">
    <source>
        <dbReference type="EMBL" id="EEN62464.1"/>
    </source>
</evidence>
<sequence length="491" mass="54439">MPQTTSLSENFHLRKDRLARSTHVSKLVSTFEALVSQPGHCTAAAGLTPVQALPDADQVLIRRSARDIKDELLAKTSSTPSKARVLTVIPKKPPRTKSQDDETTKTASTKGPLKPPRTQYLADSTVQTVGTLYAFNPAELLANTADKTVVKVESQKPARSHLVGDTVGTPTDTVKPTDLLRTLLLEKAAVETTVTTRQHKPTRTRSLTGIDAQTSIAKKPRARKPTRTRSLGDIDDQMSIAVKPRALRPTRTHFMVGIDAQTAISVRQKELLCTLLLGDTSNKTTVTVKPHKPSRPHALPSDKAALKTAVPVSLVEPAPTQTDVAARPTESTPVLQPPLKPSRAKDFVLHRNNFGHFGFCLLTTLTPDMETVHVVFESADSISTLPVGRLLAVNFLPVQGKTTAELYEILNRSPDSVRLRIQQLYFPVSVLQEMVRDQVSAVTFQQYREYILYQYQRQRQAHPVKKWMKRKLRGVVSVLSRCREVLTSCWR</sequence>
<protein>
    <submittedName>
        <fullName evidence="2">Uncharacterized protein</fullName>
    </submittedName>
</protein>
<dbReference type="SUPFAM" id="SSF50156">
    <property type="entry name" value="PDZ domain-like"/>
    <property type="match status" value="1"/>
</dbReference>